<accession>A0A511D176</accession>
<proteinExistence type="predicted"/>
<dbReference type="PANTHER" id="PTHR39560">
    <property type="entry name" value="PROTEIN ADENYLYLTRANSFERASE FIC-RELATED"/>
    <property type="match status" value="1"/>
</dbReference>
<dbReference type="GO" id="GO:0070733">
    <property type="term" value="F:AMPylase activity"/>
    <property type="evidence" value="ECO:0007669"/>
    <property type="project" value="UniProtKB-EC"/>
</dbReference>
<keyword evidence="10" id="KW-1185">Reference proteome</keyword>
<dbReference type="SUPFAM" id="SSF140931">
    <property type="entry name" value="Fic-like"/>
    <property type="match status" value="1"/>
</dbReference>
<comment type="caution">
    <text evidence="9">The sequence shown here is derived from an EMBL/GenBank/DDBJ whole genome shotgun (WGS) entry which is preliminary data.</text>
</comment>
<dbReference type="Pfam" id="PF02661">
    <property type="entry name" value="Fic"/>
    <property type="match status" value="1"/>
</dbReference>
<dbReference type="GO" id="GO:0051302">
    <property type="term" value="P:regulation of cell division"/>
    <property type="evidence" value="ECO:0007669"/>
    <property type="project" value="TreeGrafter"/>
</dbReference>
<keyword evidence="3" id="KW-0547">Nucleotide-binding</keyword>
<dbReference type="InterPro" id="IPR003812">
    <property type="entry name" value="Fido"/>
</dbReference>
<dbReference type="AlphaFoldDB" id="A0A511D176"/>
<feature type="domain" description="Fido" evidence="8">
    <location>
        <begin position="51"/>
        <end position="187"/>
    </location>
</feature>
<dbReference type="PROSITE" id="PS51459">
    <property type="entry name" value="FIDO"/>
    <property type="match status" value="1"/>
</dbReference>
<keyword evidence="2" id="KW-0548">Nucleotidyltransferase</keyword>
<sequence>MSAADPYFDAEYGLLRNRLGIVDPVELEQVEAELTALRLVELQDDPLPGGYDLAHLQAFHRFVFGDVYDWAGELRSVVIGKGDVFCLPQFIASFASDVFGRLAGKDFLRGLERPRFLDELANLFADVNALHPFREGNGRAHRAFLTQLAVDAGWRLRWASMDPEENVRASQQAHRGDILPLRAMLDGRVDPGEQIPAPRSH</sequence>
<evidence type="ECO:0000256" key="3">
    <source>
        <dbReference type="ARBA" id="ARBA00022741"/>
    </source>
</evidence>
<evidence type="ECO:0000256" key="2">
    <source>
        <dbReference type="ARBA" id="ARBA00022695"/>
    </source>
</evidence>
<evidence type="ECO:0000313" key="9">
    <source>
        <dbReference type="EMBL" id="GEL18437.1"/>
    </source>
</evidence>
<evidence type="ECO:0000256" key="7">
    <source>
        <dbReference type="ARBA" id="ARBA00048696"/>
    </source>
</evidence>
<dbReference type="InterPro" id="IPR036597">
    <property type="entry name" value="Fido-like_dom_sf"/>
</dbReference>
<dbReference type="EC" id="2.7.7.108" evidence="5"/>
<comment type="catalytic activity">
    <reaction evidence="6">
        <text>L-threonyl-[protein] + ATP = 3-O-(5'-adenylyl)-L-threonyl-[protein] + diphosphate</text>
        <dbReference type="Rhea" id="RHEA:54292"/>
        <dbReference type="Rhea" id="RHEA-COMP:11060"/>
        <dbReference type="Rhea" id="RHEA-COMP:13847"/>
        <dbReference type="ChEBI" id="CHEBI:30013"/>
        <dbReference type="ChEBI" id="CHEBI:30616"/>
        <dbReference type="ChEBI" id="CHEBI:33019"/>
        <dbReference type="ChEBI" id="CHEBI:138113"/>
        <dbReference type="EC" id="2.7.7.108"/>
    </reaction>
</comment>
<evidence type="ECO:0000256" key="4">
    <source>
        <dbReference type="ARBA" id="ARBA00022840"/>
    </source>
</evidence>
<evidence type="ECO:0000256" key="5">
    <source>
        <dbReference type="ARBA" id="ARBA00034531"/>
    </source>
</evidence>
<gene>
    <name evidence="9" type="ORF">PA7_22740</name>
</gene>
<dbReference type="OrthoDB" id="9813719at2"/>
<organism evidence="9 10">
    <name type="scientific">Pseudonocardia asaccharolytica DSM 44247 = NBRC 16224</name>
    <dbReference type="NCBI Taxonomy" id="1123024"/>
    <lineage>
        <taxon>Bacteria</taxon>
        <taxon>Bacillati</taxon>
        <taxon>Actinomycetota</taxon>
        <taxon>Actinomycetes</taxon>
        <taxon>Pseudonocardiales</taxon>
        <taxon>Pseudonocardiaceae</taxon>
        <taxon>Pseudonocardia</taxon>
    </lineage>
</organism>
<dbReference type="Gene3D" id="1.10.3290.10">
    <property type="entry name" value="Fido-like domain"/>
    <property type="match status" value="1"/>
</dbReference>
<dbReference type="PANTHER" id="PTHR39560:SF1">
    <property type="entry name" value="PROTEIN ADENYLYLTRANSFERASE FIC-RELATED"/>
    <property type="match status" value="1"/>
</dbReference>
<protein>
    <recommendedName>
        <fullName evidence="5">protein adenylyltransferase</fullName>
        <ecNumber evidence="5">2.7.7.108</ecNumber>
    </recommendedName>
</protein>
<dbReference type="Proteomes" id="UP000321328">
    <property type="component" value="Unassembled WGS sequence"/>
</dbReference>
<dbReference type="GO" id="GO:0005524">
    <property type="term" value="F:ATP binding"/>
    <property type="evidence" value="ECO:0007669"/>
    <property type="project" value="UniProtKB-KW"/>
</dbReference>
<evidence type="ECO:0000256" key="6">
    <source>
        <dbReference type="ARBA" id="ARBA00047939"/>
    </source>
</evidence>
<reference evidence="9 10" key="1">
    <citation type="submission" date="2019-07" db="EMBL/GenBank/DDBJ databases">
        <title>Whole genome shotgun sequence of Pseudonocardia asaccharolytica NBRC 16224.</title>
        <authorList>
            <person name="Hosoyama A."/>
            <person name="Uohara A."/>
            <person name="Ohji S."/>
            <person name="Ichikawa N."/>
        </authorList>
    </citation>
    <scope>NUCLEOTIDE SEQUENCE [LARGE SCALE GENOMIC DNA]</scope>
    <source>
        <strain evidence="9 10">NBRC 16224</strain>
    </source>
</reference>
<dbReference type="EMBL" id="BJVI01000020">
    <property type="protein sequence ID" value="GEL18437.1"/>
    <property type="molecule type" value="Genomic_DNA"/>
</dbReference>
<comment type="catalytic activity">
    <reaction evidence="7">
        <text>L-tyrosyl-[protein] + ATP = O-(5'-adenylyl)-L-tyrosyl-[protein] + diphosphate</text>
        <dbReference type="Rhea" id="RHEA:54288"/>
        <dbReference type="Rhea" id="RHEA-COMP:10136"/>
        <dbReference type="Rhea" id="RHEA-COMP:13846"/>
        <dbReference type="ChEBI" id="CHEBI:30616"/>
        <dbReference type="ChEBI" id="CHEBI:33019"/>
        <dbReference type="ChEBI" id="CHEBI:46858"/>
        <dbReference type="ChEBI" id="CHEBI:83624"/>
        <dbReference type="EC" id="2.7.7.108"/>
    </reaction>
</comment>
<keyword evidence="4" id="KW-0067">ATP-binding</keyword>
<name>A0A511D176_9PSEU</name>
<evidence type="ECO:0000259" key="8">
    <source>
        <dbReference type="PROSITE" id="PS51459"/>
    </source>
</evidence>
<dbReference type="STRING" id="1123024.GCA_000423625_03150"/>
<keyword evidence="1" id="KW-0808">Transferase</keyword>
<evidence type="ECO:0000256" key="1">
    <source>
        <dbReference type="ARBA" id="ARBA00022679"/>
    </source>
</evidence>
<dbReference type="RefSeq" id="WP_028930779.1">
    <property type="nucleotide sequence ID" value="NZ_AUII01000014.1"/>
</dbReference>
<evidence type="ECO:0000313" key="10">
    <source>
        <dbReference type="Proteomes" id="UP000321328"/>
    </source>
</evidence>